<accession>A0A6J2Y2Z8</accession>
<evidence type="ECO:0000256" key="3">
    <source>
        <dbReference type="ARBA" id="ARBA00023157"/>
    </source>
</evidence>
<dbReference type="PANTHER" id="PTHR10083:SF374">
    <property type="entry name" value="BPTI_KUNITZ INHIBITOR DOMAIN-CONTAINING PROTEIN"/>
    <property type="match status" value="1"/>
</dbReference>
<sequence length="85" mass="9463">MRKVNVFVIFLLIFANVFSTMAFSKSDCVLPHETGPIRCLAYIQVYTWNDSSKKCEPVIYGGCNKTGNNFATLVECEKTAKAVCS</sequence>
<dbReference type="InParanoid" id="A0A6J2Y2Z8"/>
<dbReference type="CDD" id="cd00109">
    <property type="entry name" value="Kunitz-type"/>
    <property type="match status" value="1"/>
</dbReference>
<gene>
    <name evidence="7" type="primary">LOC115883133</name>
</gene>
<evidence type="ECO:0000259" key="5">
    <source>
        <dbReference type="PROSITE" id="PS50279"/>
    </source>
</evidence>
<feature type="chain" id="PRO_5026706955" evidence="4">
    <location>
        <begin position="23"/>
        <end position="85"/>
    </location>
</feature>
<evidence type="ECO:0000313" key="6">
    <source>
        <dbReference type="Proteomes" id="UP000504635"/>
    </source>
</evidence>
<dbReference type="PANTHER" id="PTHR10083">
    <property type="entry name" value="KUNITZ-TYPE PROTEASE INHIBITOR-RELATED"/>
    <property type="match status" value="1"/>
</dbReference>
<evidence type="ECO:0000256" key="1">
    <source>
        <dbReference type="ARBA" id="ARBA00022690"/>
    </source>
</evidence>
<protein>
    <submittedName>
        <fullName evidence="7">KappaPI-actitoxin-Avd3b-like</fullName>
    </submittedName>
</protein>
<dbReference type="InterPro" id="IPR036880">
    <property type="entry name" value="Kunitz_BPTI_sf"/>
</dbReference>
<organism evidence="6 7">
    <name type="scientific">Sitophilus oryzae</name>
    <name type="common">Rice weevil</name>
    <name type="synonym">Curculio oryzae</name>
    <dbReference type="NCBI Taxonomy" id="7048"/>
    <lineage>
        <taxon>Eukaryota</taxon>
        <taxon>Metazoa</taxon>
        <taxon>Ecdysozoa</taxon>
        <taxon>Arthropoda</taxon>
        <taxon>Hexapoda</taxon>
        <taxon>Insecta</taxon>
        <taxon>Pterygota</taxon>
        <taxon>Neoptera</taxon>
        <taxon>Endopterygota</taxon>
        <taxon>Coleoptera</taxon>
        <taxon>Polyphaga</taxon>
        <taxon>Cucujiformia</taxon>
        <taxon>Curculionidae</taxon>
        <taxon>Dryophthorinae</taxon>
        <taxon>Sitophilus</taxon>
    </lineage>
</organism>
<dbReference type="Pfam" id="PF00014">
    <property type="entry name" value="Kunitz_BPTI"/>
    <property type="match status" value="1"/>
</dbReference>
<feature type="domain" description="BPTI/Kunitz inhibitor" evidence="5">
    <location>
        <begin position="28"/>
        <end position="80"/>
    </location>
</feature>
<dbReference type="SUPFAM" id="SSF57362">
    <property type="entry name" value="BPTI-like"/>
    <property type="match status" value="1"/>
</dbReference>
<keyword evidence="2" id="KW-0722">Serine protease inhibitor</keyword>
<dbReference type="InterPro" id="IPR002223">
    <property type="entry name" value="Kunitz_BPTI"/>
</dbReference>
<dbReference type="InterPro" id="IPR050098">
    <property type="entry name" value="TFPI/VKTCI-like"/>
</dbReference>
<dbReference type="KEGG" id="soy:115883133"/>
<name>A0A6J2Y2Z8_SITOR</name>
<keyword evidence="6" id="KW-1185">Reference proteome</keyword>
<evidence type="ECO:0000313" key="7">
    <source>
        <dbReference type="RefSeq" id="XP_030757304.1"/>
    </source>
</evidence>
<evidence type="ECO:0000256" key="4">
    <source>
        <dbReference type="SAM" id="SignalP"/>
    </source>
</evidence>
<dbReference type="PROSITE" id="PS50279">
    <property type="entry name" value="BPTI_KUNITZ_2"/>
    <property type="match status" value="1"/>
</dbReference>
<keyword evidence="1" id="KW-0646">Protease inhibitor</keyword>
<dbReference type="GO" id="GO:0005615">
    <property type="term" value="C:extracellular space"/>
    <property type="evidence" value="ECO:0007669"/>
    <property type="project" value="TreeGrafter"/>
</dbReference>
<reference evidence="7" key="1">
    <citation type="submission" date="2025-08" db="UniProtKB">
        <authorList>
            <consortium name="RefSeq"/>
        </authorList>
    </citation>
    <scope>IDENTIFICATION</scope>
    <source>
        <tissue evidence="7">Gonads</tissue>
    </source>
</reference>
<keyword evidence="3" id="KW-1015">Disulfide bond</keyword>
<dbReference type="Gene3D" id="4.10.410.10">
    <property type="entry name" value="Pancreatic trypsin inhibitor Kunitz domain"/>
    <property type="match status" value="1"/>
</dbReference>
<dbReference type="SMART" id="SM00131">
    <property type="entry name" value="KU"/>
    <property type="match status" value="1"/>
</dbReference>
<dbReference type="Proteomes" id="UP000504635">
    <property type="component" value="Unplaced"/>
</dbReference>
<evidence type="ECO:0000256" key="2">
    <source>
        <dbReference type="ARBA" id="ARBA00022900"/>
    </source>
</evidence>
<dbReference type="GeneID" id="115883133"/>
<proteinExistence type="predicted"/>
<dbReference type="RefSeq" id="XP_030757304.1">
    <property type="nucleotide sequence ID" value="XM_030901444.1"/>
</dbReference>
<dbReference type="AlphaFoldDB" id="A0A6J2Y2Z8"/>
<dbReference type="OrthoDB" id="6775666at2759"/>
<feature type="signal peptide" evidence="4">
    <location>
        <begin position="1"/>
        <end position="22"/>
    </location>
</feature>
<dbReference type="GO" id="GO:0004867">
    <property type="term" value="F:serine-type endopeptidase inhibitor activity"/>
    <property type="evidence" value="ECO:0007669"/>
    <property type="project" value="UniProtKB-KW"/>
</dbReference>
<keyword evidence="4" id="KW-0732">Signal</keyword>